<evidence type="ECO:0000256" key="1">
    <source>
        <dbReference type="SAM" id="MobiDB-lite"/>
    </source>
</evidence>
<evidence type="ECO:0000313" key="2">
    <source>
        <dbReference type="EMBL" id="KAF5372838.1"/>
    </source>
</evidence>
<dbReference type="GO" id="GO:0047555">
    <property type="term" value="F:3',5'-cyclic-GMP phosphodiesterase activity"/>
    <property type="evidence" value="ECO:0007669"/>
    <property type="project" value="TreeGrafter"/>
</dbReference>
<dbReference type="GO" id="GO:1902660">
    <property type="term" value="P:negative regulation of glucose mediated signaling pathway"/>
    <property type="evidence" value="ECO:0007669"/>
    <property type="project" value="TreeGrafter"/>
</dbReference>
<keyword evidence="3" id="KW-1185">Reference proteome</keyword>
<dbReference type="InterPro" id="IPR000396">
    <property type="entry name" value="Pdiesterase2"/>
</dbReference>
<proteinExistence type="predicted"/>
<evidence type="ECO:0000313" key="3">
    <source>
        <dbReference type="Proteomes" id="UP000559256"/>
    </source>
</evidence>
<dbReference type="PANTHER" id="PTHR28283">
    <property type="entry name" value="3',5'-CYCLIC-NUCLEOTIDE PHOSPHODIESTERASE 1"/>
    <property type="match status" value="1"/>
</dbReference>
<reference evidence="2 3" key="1">
    <citation type="journal article" date="2020" name="ISME J.">
        <title>Uncovering the hidden diversity of litter-decomposition mechanisms in mushroom-forming fungi.</title>
        <authorList>
            <person name="Floudas D."/>
            <person name="Bentzer J."/>
            <person name="Ahren D."/>
            <person name="Johansson T."/>
            <person name="Persson P."/>
            <person name="Tunlid A."/>
        </authorList>
    </citation>
    <scope>NUCLEOTIDE SEQUENCE [LARGE SCALE GENOMIC DNA]</scope>
    <source>
        <strain evidence="2 3">CBS 291.85</strain>
    </source>
</reference>
<dbReference type="EMBL" id="JAACJM010000004">
    <property type="protein sequence ID" value="KAF5372838.1"/>
    <property type="molecule type" value="Genomic_DNA"/>
</dbReference>
<feature type="compositionally biased region" description="Pro residues" evidence="1">
    <location>
        <begin position="305"/>
        <end position="314"/>
    </location>
</feature>
<comment type="caution">
    <text evidence="2">The sequence shown here is derived from an EMBL/GenBank/DDBJ whole genome shotgun (WGS) entry which is preliminary data.</text>
</comment>
<accession>A0A8H5GXD8</accession>
<evidence type="ECO:0008006" key="4">
    <source>
        <dbReference type="Google" id="ProtNLM"/>
    </source>
</evidence>
<name>A0A8H5GXD8_9AGAR</name>
<feature type="compositionally biased region" description="Low complexity" evidence="1">
    <location>
        <begin position="280"/>
        <end position="294"/>
    </location>
</feature>
<dbReference type="PANTHER" id="PTHR28283:SF1">
    <property type="entry name" value="3',5'-CYCLIC-NUCLEOTIDE PHOSPHODIESTERASE 1"/>
    <property type="match status" value="1"/>
</dbReference>
<dbReference type="GO" id="GO:0004115">
    <property type="term" value="F:3',5'-cyclic-AMP phosphodiesterase activity"/>
    <property type="evidence" value="ECO:0007669"/>
    <property type="project" value="InterPro"/>
</dbReference>
<dbReference type="OrthoDB" id="258495at2759"/>
<dbReference type="InterPro" id="IPR036866">
    <property type="entry name" value="RibonucZ/Hydroxyglut_hydro"/>
</dbReference>
<feature type="region of interest" description="Disordered" evidence="1">
    <location>
        <begin position="280"/>
        <end position="314"/>
    </location>
</feature>
<dbReference type="GO" id="GO:0006198">
    <property type="term" value="P:cAMP catabolic process"/>
    <property type="evidence" value="ECO:0007669"/>
    <property type="project" value="InterPro"/>
</dbReference>
<organism evidence="2 3">
    <name type="scientific">Tetrapyrgos nigripes</name>
    <dbReference type="NCBI Taxonomy" id="182062"/>
    <lineage>
        <taxon>Eukaryota</taxon>
        <taxon>Fungi</taxon>
        <taxon>Dikarya</taxon>
        <taxon>Basidiomycota</taxon>
        <taxon>Agaricomycotina</taxon>
        <taxon>Agaricomycetes</taxon>
        <taxon>Agaricomycetidae</taxon>
        <taxon>Agaricales</taxon>
        <taxon>Marasmiineae</taxon>
        <taxon>Marasmiaceae</taxon>
        <taxon>Tetrapyrgos</taxon>
    </lineage>
</organism>
<dbReference type="AlphaFoldDB" id="A0A8H5GXD8"/>
<dbReference type="Proteomes" id="UP000559256">
    <property type="component" value="Unassembled WGS sequence"/>
</dbReference>
<dbReference type="CDD" id="cd07735">
    <property type="entry name" value="class_II_PDE_MBL-fold"/>
    <property type="match status" value="1"/>
</dbReference>
<dbReference type="SUPFAM" id="SSF56281">
    <property type="entry name" value="Metallo-hydrolase/oxidoreductase"/>
    <property type="match status" value="1"/>
</dbReference>
<dbReference type="Gene3D" id="3.60.15.10">
    <property type="entry name" value="Ribonuclease Z/Hydroxyacylglutathione hydrolase-like"/>
    <property type="match status" value="1"/>
</dbReference>
<dbReference type="PRINTS" id="PR00388">
    <property type="entry name" value="PDIESTERASE2"/>
</dbReference>
<protein>
    <recommendedName>
        <fullName evidence="4">Cyclic-AMP phosphodiesterase</fullName>
    </recommendedName>
</protein>
<sequence>MSTHVFDLVVVGSGGGVDETDLSAYLLKPSGASWDAGIIALEAGSGKGALKQILFQNPDLFNTDSSSPLISADQIYNLVQCFLVTHSHLDHVACLAIMAGSLSGTRKRVYALMDVLEDLQEHIFNDRLWPKLGSFDDRPGEDYKYLYTALDPQMYHKLESFPNVSVKVALLNHGHAAESGRQYHSSAFFIQDNTSGKEFLFFGDVQPDSLSSTPLTIDVWRDAAPKIPDILNVIFIECSWPSSREDSSLYGHLKPEHLRDEIISLATQVYLSRNPTIATANGSTAAGTSHSGTRSPRRKKRKVDPPAPVPAPPVLEPGSLHGILKGLRVYVMHCKDQLNGQPGSTMKDLIVSQVQTLVEAENLGVEIFSVDQGTHIRI</sequence>
<gene>
    <name evidence="2" type="ORF">D9758_001734</name>
</gene>
<dbReference type="Pfam" id="PF02112">
    <property type="entry name" value="PDEase_II"/>
    <property type="match status" value="1"/>
</dbReference>